<feature type="transmembrane region" description="Helical" evidence="1">
    <location>
        <begin position="306"/>
        <end position="323"/>
    </location>
</feature>
<keyword evidence="1" id="KW-0812">Transmembrane</keyword>
<dbReference type="OrthoDB" id="19610at2759"/>
<dbReference type="PANTHER" id="PTHR48146">
    <property type="entry name" value="K-STIMULATED PYROPHOSPHATE-ENERGIZED SODIUM PUMP PROTEIN"/>
    <property type="match status" value="1"/>
</dbReference>
<evidence type="ECO:0000256" key="1">
    <source>
        <dbReference type="SAM" id="Phobius"/>
    </source>
</evidence>
<keyword evidence="1" id="KW-1133">Transmembrane helix</keyword>
<proteinExistence type="predicted"/>
<dbReference type="PANTHER" id="PTHR48146:SF2">
    <property type="entry name" value="K-STIMULATED PYROPHOSPHATE-ENERGIZED SODIUM PUMP PROTEIN"/>
    <property type="match status" value="1"/>
</dbReference>
<gene>
    <name evidence="2" type="ORF">MNEG_11814</name>
</gene>
<sequence length="362" mass="39957">ATEAENKEDREIVCEEVFCDVTGRLDAAARERLGVHEDVSFYQVLAPYYLQDTNAADALLYFCKRLWGQSIVGAIFALLLHRWLLLRPEAGGIEQRQKHVHVLMLGCRQLFLGDVQSGSRRFQPLFDFVAQGIALAPNRGPLDGLPAQARAEVLKVAAAYLPYYEPAEAVRQLLEDFPSASHTLAEGGHTPGEGTDFVVAEITDTIPRVKSEQGLLSYLRTLIALGPTLRVRGLGVTTRLRLQSELYSLASRGPPHYAPRDVRLAARQVLDALFPLGRRSRQLVRLAFWLLNPLSGLLLLPVRFNTWLVSLVGALLGWLLRVLNRLLRRRPPAAASDKQLAVPVVAAEATAAAAAAAAQRRR</sequence>
<feature type="non-terminal residue" evidence="2">
    <location>
        <position position="1"/>
    </location>
</feature>
<dbReference type="Proteomes" id="UP000054498">
    <property type="component" value="Unassembled WGS sequence"/>
</dbReference>
<keyword evidence="1" id="KW-0472">Membrane</keyword>
<reference evidence="2 3" key="1">
    <citation type="journal article" date="2013" name="BMC Genomics">
        <title>Reconstruction of the lipid metabolism for the microalga Monoraphidium neglectum from its genome sequence reveals characteristics suitable for biofuel production.</title>
        <authorList>
            <person name="Bogen C."/>
            <person name="Al-Dilaimi A."/>
            <person name="Albersmeier A."/>
            <person name="Wichmann J."/>
            <person name="Grundmann M."/>
            <person name="Rupp O."/>
            <person name="Lauersen K.J."/>
            <person name="Blifernez-Klassen O."/>
            <person name="Kalinowski J."/>
            <person name="Goesmann A."/>
            <person name="Mussgnug J.H."/>
            <person name="Kruse O."/>
        </authorList>
    </citation>
    <scope>NUCLEOTIDE SEQUENCE [LARGE SCALE GENOMIC DNA]</scope>
    <source>
        <strain evidence="2 3">SAG 48.87</strain>
    </source>
</reference>
<dbReference type="AlphaFoldDB" id="A0A0D2KK33"/>
<dbReference type="GeneID" id="25729114"/>
<dbReference type="RefSeq" id="XP_013895168.1">
    <property type="nucleotide sequence ID" value="XM_014039714.1"/>
</dbReference>
<accession>A0A0D2KK33</accession>
<keyword evidence="3" id="KW-1185">Reference proteome</keyword>
<name>A0A0D2KK33_9CHLO</name>
<organism evidence="2 3">
    <name type="scientific">Monoraphidium neglectum</name>
    <dbReference type="NCBI Taxonomy" id="145388"/>
    <lineage>
        <taxon>Eukaryota</taxon>
        <taxon>Viridiplantae</taxon>
        <taxon>Chlorophyta</taxon>
        <taxon>core chlorophytes</taxon>
        <taxon>Chlorophyceae</taxon>
        <taxon>CS clade</taxon>
        <taxon>Sphaeropleales</taxon>
        <taxon>Selenastraceae</taxon>
        <taxon>Monoraphidium</taxon>
    </lineage>
</organism>
<dbReference type="EMBL" id="KK103139">
    <property type="protein sequence ID" value="KIY96148.1"/>
    <property type="molecule type" value="Genomic_DNA"/>
</dbReference>
<dbReference type="KEGG" id="mng:MNEG_11814"/>
<evidence type="ECO:0000313" key="3">
    <source>
        <dbReference type="Proteomes" id="UP000054498"/>
    </source>
</evidence>
<evidence type="ECO:0000313" key="2">
    <source>
        <dbReference type="EMBL" id="KIY96148.1"/>
    </source>
</evidence>
<protein>
    <submittedName>
        <fullName evidence="2">Uncharacterized protein</fullName>
    </submittedName>
</protein>